<name>A0ABV6QSF4_9ACTN</name>
<accession>A0ABV6QSF4</accession>
<keyword evidence="3" id="KW-1185">Reference proteome</keyword>
<gene>
    <name evidence="2" type="ORF">ACFFGN_26110</name>
</gene>
<dbReference type="EMBL" id="JBHLTC010000035">
    <property type="protein sequence ID" value="MFC0627574.1"/>
    <property type="molecule type" value="Genomic_DNA"/>
</dbReference>
<organism evidence="2 3">
    <name type="scientific">Kribbella deserti</name>
    <dbReference type="NCBI Taxonomy" id="1926257"/>
    <lineage>
        <taxon>Bacteria</taxon>
        <taxon>Bacillati</taxon>
        <taxon>Actinomycetota</taxon>
        <taxon>Actinomycetes</taxon>
        <taxon>Propionibacteriales</taxon>
        <taxon>Kribbellaceae</taxon>
        <taxon>Kribbella</taxon>
    </lineage>
</organism>
<dbReference type="SUPFAM" id="SSF50969">
    <property type="entry name" value="YVTN repeat-like/Quinoprotein amine dehydrogenase"/>
    <property type="match status" value="1"/>
</dbReference>
<evidence type="ECO:0000313" key="3">
    <source>
        <dbReference type="Proteomes" id="UP001589890"/>
    </source>
</evidence>
<comment type="caution">
    <text evidence="2">The sequence shown here is derived from an EMBL/GenBank/DDBJ whole genome shotgun (WGS) entry which is preliminary data.</text>
</comment>
<evidence type="ECO:0000256" key="1">
    <source>
        <dbReference type="SAM" id="MobiDB-lite"/>
    </source>
</evidence>
<dbReference type="InterPro" id="IPR011044">
    <property type="entry name" value="Quino_amine_DH_bsu"/>
</dbReference>
<feature type="region of interest" description="Disordered" evidence="1">
    <location>
        <begin position="31"/>
        <end position="51"/>
    </location>
</feature>
<dbReference type="RefSeq" id="WP_380052507.1">
    <property type="nucleotide sequence ID" value="NZ_JBHLTC010000035.1"/>
</dbReference>
<dbReference type="Proteomes" id="UP001589890">
    <property type="component" value="Unassembled WGS sequence"/>
</dbReference>
<reference evidence="2 3" key="1">
    <citation type="submission" date="2024-09" db="EMBL/GenBank/DDBJ databases">
        <authorList>
            <person name="Sun Q."/>
            <person name="Mori K."/>
        </authorList>
    </citation>
    <scope>NUCLEOTIDE SEQUENCE [LARGE SCALE GENOMIC DNA]</scope>
    <source>
        <strain evidence="2 3">CGMCC 1.15906</strain>
    </source>
</reference>
<protein>
    <submittedName>
        <fullName evidence="2">Uncharacterized protein</fullName>
    </submittedName>
</protein>
<proteinExistence type="predicted"/>
<sequence>MRGRNGPLIAVVAGVAVVAIALGATAGALRGPRAQTGGAGPLPPADAPTTSRPVELATLSREREAGITSVRGRLVSGGIGNPVRVPGKGEIIAAGRLWDLTLVVVANSATSSELLTLDAEGERVARIPKVDSLVTSADGQTAAYASGGRYAETYGAGGTVFFQRPGHTPTARLERPRVHDLAVLGVVGASVYFRSAPTAEAPTQLFRWDADKDEVAEVKKVVNPTSVSPDGSLAAGLAVFTDSGSCSAVTDLGEARQRWRTCQHQLYGFSPGNRLAVGGPPGSSPYGDEVATVLDVETGAVLRAWTGRSIRGMVAEDDDHVLLAWFDRAEQTARSAIVRCTVSTGECALAGPVATEPLLLGS</sequence>
<evidence type="ECO:0000313" key="2">
    <source>
        <dbReference type="EMBL" id="MFC0627574.1"/>
    </source>
</evidence>